<proteinExistence type="predicted"/>
<accession>A0A4Q9LAS1</accession>
<evidence type="ECO:0000313" key="1">
    <source>
        <dbReference type="EMBL" id="TBU04889.1"/>
    </source>
</evidence>
<organism evidence="1 2">
    <name type="scientific">Hamiltosporidium magnivora</name>
    <dbReference type="NCBI Taxonomy" id="148818"/>
    <lineage>
        <taxon>Eukaryota</taxon>
        <taxon>Fungi</taxon>
        <taxon>Fungi incertae sedis</taxon>
        <taxon>Microsporidia</taxon>
        <taxon>Dubosqiidae</taxon>
        <taxon>Hamiltosporidium</taxon>
    </lineage>
</organism>
<name>A0A4Q9LAS1_9MICR</name>
<protein>
    <submittedName>
        <fullName evidence="1">Uncharacterized protein</fullName>
    </submittedName>
</protein>
<reference evidence="1 2" key="1">
    <citation type="submission" date="2017-12" db="EMBL/GenBank/DDBJ databases">
        <authorList>
            <person name="Pombert J.-F."/>
            <person name="Haag K.L."/>
            <person name="Ebert D."/>
        </authorList>
    </citation>
    <scope>NUCLEOTIDE SEQUENCE [LARGE SCALE GENOMIC DNA]</scope>
    <source>
        <strain evidence="1">IL-BN-2</strain>
    </source>
</reference>
<dbReference type="Proteomes" id="UP000293045">
    <property type="component" value="Unassembled WGS sequence"/>
</dbReference>
<sequence>MNTFFYNTQEYSRNNVDRRRSLSLASKDREISKKVPGIIERGVWPGKKDFYEQLKSKKIGHKQVNLKNIFALILEGCLLRQECKYTLELRQIRKQNEVGQRA</sequence>
<evidence type="ECO:0000313" key="2">
    <source>
        <dbReference type="Proteomes" id="UP000293045"/>
    </source>
</evidence>
<dbReference type="VEuPathDB" id="MicrosporidiaDB:CWI39_0744p0010"/>
<gene>
    <name evidence="1" type="ORF">CWI39_0744p0010</name>
</gene>
<dbReference type="EMBL" id="PIXR01000744">
    <property type="protein sequence ID" value="TBU04889.1"/>
    <property type="molecule type" value="Genomic_DNA"/>
</dbReference>
<dbReference type="AlphaFoldDB" id="A0A4Q9LAS1"/>
<comment type="caution">
    <text evidence="1">The sequence shown here is derived from an EMBL/GenBank/DDBJ whole genome shotgun (WGS) entry which is preliminary data.</text>
</comment>